<evidence type="ECO:0000313" key="1">
    <source>
        <dbReference type="EMBL" id="MEW9490729.1"/>
    </source>
</evidence>
<protein>
    <submittedName>
        <fullName evidence="1">50S ribosomal protein L29</fullName>
    </submittedName>
</protein>
<dbReference type="EMBL" id="JZWS03000001">
    <property type="protein sequence ID" value="MEW9490729.1"/>
    <property type="molecule type" value="Genomic_DNA"/>
</dbReference>
<organism evidence="1 2">
    <name type="scientific">Candidatus Aramenus sulfurataquae</name>
    <dbReference type="NCBI Taxonomy" id="1326980"/>
    <lineage>
        <taxon>Archaea</taxon>
        <taxon>Thermoproteota</taxon>
        <taxon>Thermoprotei</taxon>
        <taxon>Sulfolobales</taxon>
        <taxon>Sulfolobaceae</taxon>
        <taxon>Candidatus Aramenus</taxon>
    </lineage>
</organism>
<keyword evidence="1" id="KW-0689">Ribosomal protein</keyword>
<gene>
    <name evidence="1" type="primary">rpmC</name>
    <name evidence="1" type="ORF">TQ35_0000710</name>
</gene>
<name>A0ACC6TLR6_9CREN</name>
<sequence length="78" mass="9042">MPHKRNEFLKNIKNLDIAELQKRLQDMEMDLVKLRAESRVGTIKDTAAIRNTRKNIARILTVLSEKRKASNAQKPSQK</sequence>
<proteinExistence type="predicted"/>
<comment type="caution">
    <text evidence="1">The sequence shown here is derived from an EMBL/GenBank/DDBJ whole genome shotgun (WGS) entry which is preliminary data.</text>
</comment>
<keyword evidence="1" id="KW-0687">Ribonucleoprotein</keyword>
<reference evidence="1" key="1">
    <citation type="submission" date="2024-07" db="EMBL/GenBank/DDBJ databases">
        <title>Metagenome and Metagenome-Assembled Genomes of Archaea from a hot spring from the geothermal field of Los Azufres, Mexico.</title>
        <authorList>
            <person name="Marin-Paredes R."/>
            <person name="Martinez-Romero E."/>
            <person name="Servin-Garciduenas L.E."/>
        </authorList>
    </citation>
    <scope>NUCLEOTIDE SEQUENCE</scope>
    <source>
        <strain evidence="1">AZ1-454</strain>
    </source>
</reference>
<accession>A0ACC6TLR6</accession>
<evidence type="ECO:0000313" key="2">
    <source>
        <dbReference type="Proteomes" id="UP000053480"/>
    </source>
</evidence>
<dbReference type="Proteomes" id="UP000053480">
    <property type="component" value="Unassembled WGS sequence"/>
</dbReference>